<sequence>MTKFLPVLARPVMVGALLLAGYSSFSQGNLSSAKSERKAAPQAILNHFKTNKQTLQLTDADIADIVLSSETTSKSGARHLYLQQMYQGIEIHNAISTLTLSKDGQVLNVANRFEKDLAKRIKTNKAKVTPDASVRTAARHLGLSLKQSLDVQRRASGNDNEMVFSTGGISLEPIPAKLVYQPLEDGSLRLAWEVSIYEKDALNWWNVRLDANTGEVLDQDNLVTHCEFDNDGPGGVPLRETASAPRATETKPFNFATAMIEATNGSGYNIYPLVTESPNHGPRVFVGLDAADKDASPKGWQYSPEGVSTKTRGNNVFAYEDPDNKNNYTTSYFTDGGPDFKFDFPIDFSKQPVTYRDAAITNLFYWNNIMHDVWYQYGFDEASGNFQYDNFDRAVGGVDPVLAEAQDSRNITATRNNANFSTPRDGSAPKMQMYLWAGIPDKDMFRITSPSTLAGSYPAQQGTFSKPLSPEPVTGKLVLAQTTAAVSAEGCSAFTNAAAIAGNIAVVYRGTCGFADKVQNAQKAGAIGVVVINNAPGAPIAMGGTPTVATPAIVIPAVMISDVSGAAVRQQLDASQEVIVSLKNSSVELDGDFDNGIIAHEYGHGISNRLTGGRLNTSCLGNAEQMGEGWSDWFGLMLTMKPGDVAAKVRGIGTYASGQPTTGNGIRPAPYTTDFKVNSYTYGATNNTTLAAPHGIGFVWSTMLWDMTWGMIDQYGFDADLYHGKGGNNMAMQLVIDGLKLQPCQPGFVDGRDAILLADRLNNGGANQELIWRAFAKRGLGFSAKQGMTTSRTDQVEAFDMPPLYACSAPTIKVTPATAGFKGAAANTIYLGYGAQTVTLEASGDPTFAYTWTVAGPATTGLSSTTVANPVFKPTMAGMYTFTVTAVNSDKCTRTATVKINVIDVRCGNKNDKVQVCHKGGNLLCIGADGVADHLAHGDMVGTCEDGKSSGLLADESAAESMKLTASPNPTNSAANLSFTLAQSGTYRLEVVNLLGSVVAVVAEGNGDAGESFSYQFNRGKLASGVYIVRLTSGKQNNFTRIMLQD</sequence>
<evidence type="ECO:0000313" key="16">
    <source>
        <dbReference type="Proteomes" id="UP000298284"/>
    </source>
</evidence>
<dbReference type="CDD" id="cd09596">
    <property type="entry name" value="M36"/>
    <property type="match status" value="1"/>
</dbReference>
<protein>
    <submittedName>
        <fullName evidence="15">T9SS type A sorting domain-containing protein</fullName>
    </submittedName>
</protein>
<dbReference type="InterPro" id="IPR011096">
    <property type="entry name" value="FTP_domain"/>
</dbReference>
<dbReference type="InterPro" id="IPR001842">
    <property type="entry name" value="Peptidase_M36"/>
</dbReference>
<keyword evidence="6" id="KW-0479">Metal-binding</keyword>
<evidence type="ECO:0000256" key="3">
    <source>
        <dbReference type="ARBA" id="ARBA00006006"/>
    </source>
</evidence>
<evidence type="ECO:0000256" key="2">
    <source>
        <dbReference type="ARBA" id="ARBA00004613"/>
    </source>
</evidence>
<reference evidence="15 16" key="1">
    <citation type="submission" date="2019-04" db="EMBL/GenBank/DDBJ databases">
        <authorList>
            <person name="Feng G."/>
            <person name="Zhang J."/>
            <person name="Zhu H."/>
        </authorList>
    </citation>
    <scope>NUCLEOTIDE SEQUENCE [LARGE SCALE GENOMIC DNA]</scope>
    <source>
        <strain evidence="15 16">JCM 19491</strain>
    </source>
</reference>
<evidence type="ECO:0000256" key="4">
    <source>
        <dbReference type="ARBA" id="ARBA00022525"/>
    </source>
</evidence>
<evidence type="ECO:0000256" key="10">
    <source>
        <dbReference type="ARBA" id="ARBA00023049"/>
    </source>
</evidence>
<dbReference type="InterPro" id="IPR035986">
    <property type="entry name" value="PKD_dom_sf"/>
</dbReference>
<feature type="domain" description="PA" evidence="12">
    <location>
        <begin position="473"/>
        <end position="567"/>
    </location>
</feature>
<dbReference type="Pfam" id="PF02225">
    <property type="entry name" value="PA"/>
    <property type="match status" value="1"/>
</dbReference>
<dbReference type="Gene3D" id="3.50.30.30">
    <property type="match status" value="1"/>
</dbReference>
<evidence type="ECO:0000256" key="9">
    <source>
        <dbReference type="ARBA" id="ARBA00022833"/>
    </source>
</evidence>
<dbReference type="InterPro" id="IPR003137">
    <property type="entry name" value="PA_domain"/>
</dbReference>
<evidence type="ECO:0000256" key="5">
    <source>
        <dbReference type="ARBA" id="ARBA00022670"/>
    </source>
</evidence>
<dbReference type="GO" id="GO:0006508">
    <property type="term" value="P:proteolysis"/>
    <property type="evidence" value="ECO:0007669"/>
    <property type="project" value="UniProtKB-KW"/>
</dbReference>
<dbReference type="SUPFAM" id="SSF55486">
    <property type="entry name" value="Metalloproteases ('zincins'), catalytic domain"/>
    <property type="match status" value="1"/>
</dbReference>
<dbReference type="AlphaFoldDB" id="A0A4Z0MUB3"/>
<feature type="domain" description="FTP" evidence="13">
    <location>
        <begin position="66"/>
        <end position="113"/>
    </location>
</feature>
<gene>
    <name evidence="15" type="ORF">EU557_05635</name>
</gene>
<dbReference type="EMBL" id="SRKZ01000001">
    <property type="protein sequence ID" value="TGD83261.1"/>
    <property type="molecule type" value="Genomic_DNA"/>
</dbReference>
<dbReference type="NCBIfam" id="NF038113">
    <property type="entry name" value="T9SSA_dep_M36"/>
    <property type="match status" value="1"/>
</dbReference>
<dbReference type="Pfam" id="PF02128">
    <property type="entry name" value="Peptidase_M36"/>
    <property type="match status" value="1"/>
</dbReference>
<evidence type="ECO:0000259" key="12">
    <source>
        <dbReference type="Pfam" id="PF02225"/>
    </source>
</evidence>
<proteinExistence type="inferred from homology"/>
<dbReference type="Gene3D" id="2.60.40.10">
    <property type="entry name" value="Immunoglobulins"/>
    <property type="match status" value="1"/>
</dbReference>
<keyword evidence="9" id="KW-0862">Zinc</keyword>
<dbReference type="CDD" id="cd04818">
    <property type="entry name" value="PA_subtilisin_1"/>
    <property type="match status" value="1"/>
</dbReference>
<dbReference type="SUPFAM" id="SSF52025">
    <property type="entry name" value="PA domain"/>
    <property type="match status" value="1"/>
</dbReference>
<name>A0A4Z0MUB3_9BACT</name>
<evidence type="ECO:0000259" key="13">
    <source>
        <dbReference type="Pfam" id="PF07504"/>
    </source>
</evidence>
<dbReference type="Gene3D" id="1.10.390.10">
    <property type="entry name" value="Neutral Protease Domain 2"/>
    <property type="match status" value="1"/>
</dbReference>
<keyword evidence="7" id="KW-0732">Signal</keyword>
<dbReference type="Proteomes" id="UP000298284">
    <property type="component" value="Unassembled WGS sequence"/>
</dbReference>
<keyword evidence="16" id="KW-1185">Reference proteome</keyword>
<dbReference type="InterPro" id="IPR026444">
    <property type="entry name" value="Secre_tail"/>
</dbReference>
<dbReference type="OrthoDB" id="5377264at2"/>
<dbReference type="InterPro" id="IPR027268">
    <property type="entry name" value="Peptidase_M4/M1_CTD_sf"/>
</dbReference>
<evidence type="ECO:0000256" key="1">
    <source>
        <dbReference type="ARBA" id="ARBA00001947"/>
    </source>
</evidence>
<feature type="domain" description="Secretion system C-terminal sorting" evidence="14">
    <location>
        <begin position="968"/>
        <end position="1042"/>
    </location>
</feature>
<dbReference type="NCBIfam" id="TIGR04183">
    <property type="entry name" value="Por_Secre_tail"/>
    <property type="match status" value="1"/>
</dbReference>
<comment type="similarity">
    <text evidence="3">Belongs to the peptidase M36 family.</text>
</comment>
<dbReference type="InterPro" id="IPR013783">
    <property type="entry name" value="Ig-like_fold"/>
</dbReference>
<dbReference type="Gene3D" id="3.10.170.10">
    <property type="match status" value="1"/>
</dbReference>
<dbReference type="RefSeq" id="WP_135529412.1">
    <property type="nucleotide sequence ID" value="NZ_SRKZ01000001.1"/>
</dbReference>
<evidence type="ECO:0000256" key="7">
    <source>
        <dbReference type="ARBA" id="ARBA00022729"/>
    </source>
</evidence>
<keyword evidence="11" id="KW-0865">Zymogen</keyword>
<dbReference type="Pfam" id="PF07504">
    <property type="entry name" value="FTP"/>
    <property type="match status" value="1"/>
</dbReference>
<evidence type="ECO:0000256" key="6">
    <source>
        <dbReference type="ARBA" id="ARBA00022723"/>
    </source>
</evidence>
<dbReference type="GO" id="GO:0005615">
    <property type="term" value="C:extracellular space"/>
    <property type="evidence" value="ECO:0007669"/>
    <property type="project" value="InterPro"/>
</dbReference>
<keyword evidence="4" id="KW-0964">Secreted</keyword>
<dbReference type="SUPFAM" id="SSF49299">
    <property type="entry name" value="PKD domain"/>
    <property type="match status" value="1"/>
</dbReference>
<keyword evidence="10" id="KW-0482">Metalloprotease</keyword>
<dbReference type="InterPro" id="IPR050371">
    <property type="entry name" value="Fungal_virulence_M36"/>
</dbReference>
<accession>A0A4Z0MUB3</accession>
<comment type="subcellular location">
    <subcellularLocation>
        <location evidence="2">Secreted</location>
    </subcellularLocation>
</comment>
<dbReference type="PANTHER" id="PTHR33478">
    <property type="entry name" value="EXTRACELLULAR METALLOPROTEINASE MEP"/>
    <property type="match status" value="1"/>
</dbReference>
<organism evidence="15 16">
    <name type="scientific">Hymenobacter wooponensis</name>
    <dbReference type="NCBI Taxonomy" id="1525360"/>
    <lineage>
        <taxon>Bacteria</taxon>
        <taxon>Pseudomonadati</taxon>
        <taxon>Bacteroidota</taxon>
        <taxon>Cytophagia</taxon>
        <taxon>Cytophagales</taxon>
        <taxon>Hymenobacteraceae</taxon>
        <taxon>Hymenobacter</taxon>
    </lineage>
</organism>
<dbReference type="CDD" id="cd00146">
    <property type="entry name" value="PKD"/>
    <property type="match status" value="1"/>
</dbReference>
<dbReference type="GO" id="GO:0004222">
    <property type="term" value="F:metalloendopeptidase activity"/>
    <property type="evidence" value="ECO:0007669"/>
    <property type="project" value="InterPro"/>
</dbReference>
<evidence type="ECO:0000259" key="14">
    <source>
        <dbReference type="Pfam" id="PF18962"/>
    </source>
</evidence>
<keyword evidence="8" id="KW-0378">Hydrolase</keyword>
<keyword evidence="5" id="KW-0645">Protease</keyword>
<dbReference type="GO" id="GO:0008270">
    <property type="term" value="F:zinc ion binding"/>
    <property type="evidence" value="ECO:0007669"/>
    <property type="project" value="InterPro"/>
</dbReference>
<dbReference type="PRINTS" id="PR00999">
    <property type="entry name" value="FUNGALYSIN"/>
</dbReference>
<evidence type="ECO:0000313" key="15">
    <source>
        <dbReference type="EMBL" id="TGD83261.1"/>
    </source>
</evidence>
<evidence type="ECO:0000256" key="11">
    <source>
        <dbReference type="ARBA" id="ARBA00023145"/>
    </source>
</evidence>
<evidence type="ECO:0000256" key="8">
    <source>
        <dbReference type="ARBA" id="ARBA00022801"/>
    </source>
</evidence>
<comment type="cofactor">
    <cofactor evidence="1">
        <name>Zn(2+)</name>
        <dbReference type="ChEBI" id="CHEBI:29105"/>
    </cofactor>
</comment>
<dbReference type="PANTHER" id="PTHR33478:SF1">
    <property type="entry name" value="EXTRACELLULAR METALLOPROTEINASE MEP"/>
    <property type="match status" value="1"/>
</dbReference>
<comment type="caution">
    <text evidence="15">The sequence shown here is derived from an EMBL/GenBank/DDBJ whole genome shotgun (WGS) entry which is preliminary data.</text>
</comment>
<dbReference type="Pfam" id="PF18962">
    <property type="entry name" value="Por_Secre_tail"/>
    <property type="match status" value="1"/>
</dbReference>
<dbReference type="InterPro" id="IPR046450">
    <property type="entry name" value="PA_dom_sf"/>
</dbReference>